<name>Q233K7_TETTS</name>
<protein>
    <submittedName>
        <fullName evidence="2">MORN motif protein</fullName>
    </submittedName>
</protein>
<feature type="domain" description="Protein kinase" evidence="1">
    <location>
        <begin position="23"/>
        <end position="295"/>
    </location>
</feature>
<organism evidence="2 3">
    <name type="scientific">Tetrahymena thermophila (strain SB210)</name>
    <dbReference type="NCBI Taxonomy" id="312017"/>
    <lineage>
        <taxon>Eukaryota</taxon>
        <taxon>Sar</taxon>
        <taxon>Alveolata</taxon>
        <taxon>Ciliophora</taxon>
        <taxon>Intramacronucleata</taxon>
        <taxon>Oligohymenophorea</taxon>
        <taxon>Hymenostomatida</taxon>
        <taxon>Tetrahymenina</taxon>
        <taxon>Tetrahymenidae</taxon>
        <taxon>Tetrahymena</taxon>
    </lineage>
</organism>
<dbReference type="PANTHER" id="PTHR23084">
    <property type="entry name" value="PHOSPHATIDYLINOSITOL-4-PHOSPHATE 5-KINASE RELATED"/>
    <property type="match status" value="1"/>
</dbReference>
<evidence type="ECO:0000259" key="1">
    <source>
        <dbReference type="PROSITE" id="PS50011"/>
    </source>
</evidence>
<dbReference type="GO" id="GO:0004672">
    <property type="term" value="F:protein kinase activity"/>
    <property type="evidence" value="ECO:0007669"/>
    <property type="project" value="InterPro"/>
</dbReference>
<gene>
    <name evidence="2" type="ORF">TTHERM_00391430</name>
</gene>
<dbReference type="RefSeq" id="XP_001011818.1">
    <property type="nucleotide sequence ID" value="XM_001011818.1"/>
</dbReference>
<proteinExistence type="predicted"/>
<sequence>MSASAVLKANDFMIPYETIRSKYENQGVLGVGFDWVLELTSTNYVLVEPKSSYKIIMQHYQSLAPEVYKLKIERITEAAASSYNSHLQKIIGFSMQERKGGEKDLYVLYDYNEVASNFESYIQEQRSGDGIQEEEVYELIYTCLDSFYLSCLNHMEYLTLNPYNIFVSRSQYQKFIIGNCSLTIAGKEKALDFSLPTDNFHSIKPLSRDANCTERALLFKVGMLVLYMIGTQDLVTFHNEFKSKISTQSIQFYLQHAGQVYSAQLISLLNDMLFLNEAIRPTLKSIIEMKSDKYFPRPLKYYQGTIMNNAFEFKGWVEWYNDPTSGELKKHMTGLGQVVGVFNGHFVQTRKYGYGLSMQPNGIHTWGNWENDAISHGILYNTVQRYIFIGEFKDEQLSNASGSLIYLRDSTNQGGVLAYEGEFIDGKIVSGECWTLEGKYQGNFQDGLFEGDGVFIFRYPKSGYRIWEGPFHQGKFNGQGVLKKTDGQEIQARFNMGQRVDSQ</sequence>
<dbReference type="PROSITE" id="PS50011">
    <property type="entry name" value="PROTEIN_KINASE_DOM"/>
    <property type="match status" value="1"/>
</dbReference>
<keyword evidence="3" id="KW-1185">Reference proteome</keyword>
<dbReference type="GeneID" id="7847187"/>
<dbReference type="HOGENOM" id="CLU_542392_0_0_1"/>
<dbReference type="PANTHER" id="PTHR23084:SF263">
    <property type="entry name" value="MORN REPEAT-CONTAINING PROTEIN 1"/>
    <property type="match status" value="1"/>
</dbReference>
<dbReference type="AlphaFoldDB" id="Q233K7"/>
<dbReference type="eggNOG" id="ENOG502SSP6">
    <property type="taxonomic scope" value="Eukaryota"/>
</dbReference>
<reference evidence="3" key="1">
    <citation type="journal article" date="2006" name="PLoS Biol.">
        <title>Macronuclear genome sequence of the ciliate Tetrahymena thermophila, a model eukaryote.</title>
        <authorList>
            <person name="Eisen J.A."/>
            <person name="Coyne R.S."/>
            <person name="Wu M."/>
            <person name="Wu D."/>
            <person name="Thiagarajan M."/>
            <person name="Wortman J.R."/>
            <person name="Badger J.H."/>
            <person name="Ren Q."/>
            <person name="Amedeo P."/>
            <person name="Jones K.M."/>
            <person name="Tallon L.J."/>
            <person name="Delcher A.L."/>
            <person name="Salzberg S.L."/>
            <person name="Silva J.C."/>
            <person name="Haas B.J."/>
            <person name="Majoros W.H."/>
            <person name="Farzad M."/>
            <person name="Carlton J.M."/>
            <person name="Smith R.K. Jr."/>
            <person name="Garg J."/>
            <person name="Pearlman R.E."/>
            <person name="Karrer K.M."/>
            <person name="Sun L."/>
            <person name="Manning G."/>
            <person name="Elde N.C."/>
            <person name="Turkewitz A.P."/>
            <person name="Asai D.J."/>
            <person name="Wilkes D.E."/>
            <person name="Wang Y."/>
            <person name="Cai H."/>
            <person name="Collins K."/>
            <person name="Stewart B.A."/>
            <person name="Lee S.R."/>
            <person name="Wilamowska K."/>
            <person name="Weinberg Z."/>
            <person name="Ruzzo W.L."/>
            <person name="Wloga D."/>
            <person name="Gaertig J."/>
            <person name="Frankel J."/>
            <person name="Tsao C.-C."/>
            <person name="Gorovsky M.A."/>
            <person name="Keeling P.J."/>
            <person name="Waller R.F."/>
            <person name="Patron N.J."/>
            <person name="Cherry J.M."/>
            <person name="Stover N.A."/>
            <person name="Krieger C.J."/>
            <person name="del Toro C."/>
            <person name="Ryder H.F."/>
            <person name="Williamson S.C."/>
            <person name="Barbeau R.A."/>
            <person name="Hamilton E.P."/>
            <person name="Orias E."/>
        </authorList>
    </citation>
    <scope>NUCLEOTIDE SEQUENCE [LARGE SCALE GENOMIC DNA]</scope>
    <source>
        <strain evidence="3">SB210</strain>
    </source>
</reference>
<dbReference type="GO" id="GO:0005524">
    <property type="term" value="F:ATP binding"/>
    <property type="evidence" value="ECO:0007669"/>
    <property type="project" value="InterPro"/>
</dbReference>
<evidence type="ECO:0000313" key="3">
    <source>
        <dbReference type="Proteomes" id="UP000009168"/>
    </source>
</evidence>
<dbReference type="InParanoid" id="Q233K7"/>
<accession>Q233K7</accession>
<dbReference type="KEGG" id="tet:TTHERM_00391430"/>
<dbReference type="OMA" id="ENDAISH"/>
<dbReference type="Proteomes" id="UP000009168">
    <property type="component" value="Unassembled WGS sequence"/>
</dbReference>
<dbReference type="EMBL" id="GG662770">
    <property type="protein sequence ID" value="EAR91573.1"/>
    <property type="molecule type" value="Genomic_DNA"/>
</dbReference>
<dbReference type="SUPFAM" id="SSF82185">
    <property type="entry name" value="Histone H3 K4-specific methyltransferase SET7/9 N-terminal domain"/>
    <property type="match status" value="1"/>
</dbReference>
<evidence type="ECO:0000313" key="2">
    <source>
        <dbReference type="EMBL" id="EAR91573.1"/>
    </source>
</evidence>
<dbReference type="InterPro" id="IPR000719">
    <property type="entry name" value="Prot_kinase_dom"/>
</dbReference>